<sequence length="150" mass="17316">MFRPVFIYFTFIYFLFCDVQAQMNLDELQKAYLNYVLECAVENPVTPDDLEELKNLKMPDKENVRCLFACAYKKAGMMNDKGELFVEGVQEITKKYFSDNPEKMKYSEQFIQACESVNDAPVSDGNKGCDRAALMFKCGVENVPDFEFIV</sequence>
<proteinExistence type="predicted"/>
<organism evidence="1 2">
    <name type="scientific">Dendrolimus kikuchii</name>
    <dbReference type="NCBI Taxonomy" id="765133"/>
    <lineage>
        <taxon>Eukaryota</taxon>
        <taxon>Metazoa</taxon>
        <taxon>Ecdysozoa</taxon>
        <taxon>Arthropoda</taxon>
        <taxon>Hexapoda</taxon>
        <taxon>Insecta</taxon>
        <taxon>Pterygota</taxon>
        <taxon>Neoptera</taxon>
        <taxon>Endopterygota</taxon>
        <taxon>Lepidoptera</taxon>
        <taxon>Glossata</taxon>
        <taxon>Ditrysia</taxon>
        <taxon>Bombycoidea</taxon>
        <taxon>Lasiocampidae</taxon>
        <taxon>Dendrolimus</taxon>
    </lineage>
</organism>
<dbReference type="EMBL" id="CM034400">
    <property type="protein sequence ID" value="KAJ0176173.1"/>
    <property type="molecule type" value="Genomic_DNA"/>
</dbReference>
<name>A0ACC1CXU8_9NEOP</name>
<evidence type="ECO:0000313" key="1">
    <source>
        <dbReference type="EMBL" id="KAJ0176173.1"/>
    </source>
</evidence>
<gene>
    <name evidence="1" type="ORF">K1T71_008347</name>
</gene>
<dbReference type="Proteomes" id="UP000824533">
    <property type="component" value="Linkage Group LG14"/>
</dbReference>
<accession>A0ACC1CXU8</accession>
<evidence type="ECO:0000313" key="2">
    <source>
        <dbReference type="Proteomes" id="UP000824533"/>
    </source>
</evidence>
<reference evidence="1 2" key="1">
    <citation type="journal article" date="2021" name="Front. Genet.">
        <title>Chromosome-Level Genome Assembly Reveals Significant Gene Expansion in the Toll and IMD Signaling Pathways of Dendrolimus kikuchii.</title>
        <authorList>
            <person name="Zhou J."/>
            <person name="Wu P."/>
            <person name="Xiong Z."/>
            <person name="Liu N."/>
            <person name="Zhao N."/>
            <person name="Ji M."/>
            <person name="Qiu Y."/>
            <person name="Yang B."/>
        </authorList>
    </citation>
    <scope>NUCLEOTIDE SEQUENCE [LARGE SCALE GENOMIC DNA]</scope>
    <source>
        <strain evidence="1">Ann1</strain>
    </source>
</reference>
<comment type="caution">
    <text evidence="1">The sequence shown here is derived from an EMBL/GenBank/DDBJ whole genome shotgun (WGS) entry which is preliminary data.</text>
</comment>
<protein>
    <submittedName>
        <fullName evidence="1">Uncharacterized protein</fullName>
    </submittedName>
</protein>
<keyword evidence="2" id="KW-1185">Reference proteome</keyword>